<dbReference type="InterPro" id="IPR029063">
    <property type="entry name" value="SAM-dependent_MTases_sf"/>
</dbReference>
<dbReference type="Pfam" id="PF13636">
    <property type="entry name" value="Methyltranf_PUA"/>
    <property type="match status" value="1"/>
</dbReference>
<dbReference type="InterPro" id="IPR001678">
    <property type="entry name" value="MeTrfase_RsmB-F_NOP2_dom"/>
</dbReference>
<protein>
    <submittedName>
        <fullName evidence="9">RsmF rRNA methyltransferase first C-terminal domain-containing protein</fullName>
    </submittedName>
</protein>
<dbReference type="GO" id="GO:0001510">
    <property type="term" value="P:RNA methylation"/>
    <property type="evidence" value="ECO:0007669"/>
    <property type="project" value="InterPro"/>
</dbReference>
<dbReference type="SUPFAM" id="SSF53335">
    <property type="entry name" value="S-adenosyl-L-methionine-dependent methyltransferases"/>
    <property type="match status" value="1"/>
</dbReference>
<comment type="caution">
    <text evidence="7">Lacks conserved residue(s) required for the propagation of feature annotation.</text>
</comment>
<evidence type="ECO:0000256" key="7">
    <source>
        <dbReference type="PROSITE-ProRule" id="PRU01023"/>
    </source>
</evidence>
<dbReference type="Pfam" id="PF01189">
    <property type="entry name" value="Methyltr_RsmB-F"/>
    <property type="match status" value="1"/>
</dbReference>
<keyword evidence="10" id="KW-1185">Reference proteome</keyword>
<dbReference type="Gene3D" id="3.40.50.150">
    <property type="entry name" value="Vaccinia Virus protein VP39"/>
    <property type="match status" value="1"/>
</dbReference>
<dbReference type="Pfam" id="PF17126">
    <property type="entry name" value="RsmF_methylt_CI"/>
    <property type="match status" value="1"/>
</dbReference>
<evidence type="ECO:0000256" key="4">
    <source>
        <dbReference type="ARBA" id="ARBA00022679"/>
    </source>
</evidence>
<evidence type="ECO:0000256" key="3">
    <source>
        <dbReference type="ARBA" id="ARBA00022603"/>
    </source>
</evidence>
<dbReference type="Pfam" id="PF17125">
    <property type="entry name" value="Methyltr_RsmF_N"/>
    <property type="match status" value="1"/>
</dbReference>
<keyword evidence="4 7" id="KW-0808">Transferase</keyword>
<dbReference type="Gene3D" id="2.30.130.60">
    <property type="match status" value="1"/>
</dbReference>
<feature type="active site" description="Nucleophile" evidence="7">
    <location>
        <position position="231"/>
    </location>
</feature>
<dbReference type="InterPro" id="IPR049560">
    <property type="entry name" value="MeTrfase_RsmB-F_NOP2_cat"/>
</dbReference>
<organism evidence="9 10">
    <name type="scientific">Wansuia hejianensis</name>
    <dbReference type="NCBI Taxonomy" id="2763667"/>
    <lineage>
        <taxon>Bacteria</taxon>
        <taxon>Bacillati</taxon>
        <taxon>Bacillota</taxon>
        <taxon>Clostridia</taxon>
        <taxon>Lachnospirales</taxon>
        <taxon>Lachnospiraceae</taxon>
        <taxon>Wansuia</taxon>
    </lineage>
</organism>
<evidence type="ECO:0000256" key="2">
    <source>
        <dbReference type="ARBA" id="ARBA00022490"/>
    </source>
</evidence>
<comment type="similarity">
    <text evidence="1 7">Belongs to the class I-like SAM-binding methyltransferase superfamily. RsmB/NOP family.</text>
</comment>
<feature type="binding site" evidence="7">
    <location>
        <begin position="109"/>
        <end position="115"/>
    </location>
    <ligand>
        <name>S-adenosyl-L-methionine</name>
        <dbReference type="ChEBI" id="CHEBI:59789"/>
    </ligand>
</feature>
<evidence type="ECO:0000313" key="10">
    <source>
        <dbReference type="Proteomes" id="UP000515860"/>
    </source>
</evidence>
<dbReference type="CDD" id="cd21147">
    <property type="entry name" value="RsmF_methylt_CTD1"/>
    <property type="match status" value="1"/>
</dbReference>
<dbReference type="GO" id="GO:0008173">
    <property type="term" value="F:RNA methyltransferase activity"/>
    <property type="evidence" value="ECO:0007669"/>
    <property type="project" value="InterPro"/>
</dbReference>
<feature type="binding site" evidence="7">
    <location>
        <position position="178"/>
    </location>
    <ligand>
        <name>S-adenosyl-L-methionine</name>
        <dbReference type="ChEBI" id="CHEBI:59789"/>
    </ligand>
</feature>
<dbReference type="EMBL" id="CP060635">
    <property type="protein sequence ID" value="QNM09633.1"/>
    <property type="molecule type" value="Genomic_DNA"/>
</dbReference>
<evidence type="ECO:0000313" key="9">
    <source>
        <dbReference type="EMBL" id="QNM09633.1"/>
    </source>
</evidence>
<dbReference type="InterPro" id="IPR027391">
    <property type="entry name" value="Nol1_Nop2_Fmu_2"/>
</dbReference>
<keyword evidence="3 7" id="KW-0489">Methyltransferase</keyword>
<dbReference type="KEGG" id="whj:H9Q79_04900"/>
<dbReference type="InterPro" id="IPR031340">
    <property type="entry name" value="RsmF_methylt_CI"/>
</dbReference>
<dbReference type="PROSITE" id="PS01153">
    <property type="entry name" value="NOL1_NOP2_SUN"/>
    <property type="match status" value="1"/>
</dbReference>
<dbReference type="InterPro" id="IPR023267">
    <property type="entry name" value="RCMT"/>
</dbReference>
<gene>
    <name evidence="9" type="ORF">H9Q79_04900</name>
</gene>
<evidence type="ECO:0000259" key="8">
    <source>
        <dbReference type="PROSITE" id="PS51686"/>
    </source>
</evidence>
<feature type="binding site" evidence="7">
    <location>
        <position position="133"/>
    </location>
    <ligand>
        <name>S-adenosyl-L-methionine</name>
        <dbReference type="ChEBI" id="CHEBI:59789"/>
    </ligand>
</feature>
<dbReference type="PANTHER" id="PTHR22807">
    <property type="entry name" value="NOP2 YEAST -RELATED NOL1/NOP2/FMU SUN DOMAIN-CONTAINING"/>
    <property type="match status" value="1"/>
</dbReference>
<proteinExistence type="inferred from homology"/>
<dbReference type="Proteomes" id="UP000515860">
    <property type="component" value="Chromosome"/>
</dbReference>
<dbReference type="PROSITE" id="PS51686">
    <property type="entry name" value="SAM_MT_RSMB_NOP"/>
    <property type="match status" value="1"/>
</dbReference>
<evidence type="ECO:0000256" key="5">
    <source>
        <dbReference type="ARBA" id="ARBA00022691"/>
    </source>
</evidence>
<evidence type="ECO:0000256" key="6">
    <source>
        <dbReference type="ARBA" id="ARBA00022884"/>
    </source>
</evidence>
<keyword evidence="2" id="KW-0963">Cytoplasm</keyword>
<reference evidence="9 10" key="1">
    <citation type="submission" date="2020-08" db="EMBL/GenBank/DDBJ databases">
        <authorList>
            <person name="Liu C."/>
            <person name="Sun Q."/>
        </authorList>
    </citation>
    <scope>NUCLEOTIDE SEQUENCE [LARGE SCALE GENOMIC DNA]</scope>
    <source>
        <strain evidence="9 10">NSJ-29</strain>
    </source>
</reference>
<name>A0A7G9GFQ1_9FIRM</name>
<dbReference type="Gene3D" id="3.30.70.1170">
    <property type="entry name" value="Sun protein, domain 3"/>
    <property type="match status" value="1"/>
</dbReference>
<keyword evidence="6 7" id="KW-0694">RNA-binding</keyword>
<feature type="domain" description="SAM-dependent MTase RsmB/NOP-type" evidence="8">
    <location>
        <begin position="22"/>
        <end position="294"/>
    </location>
</feature>
<evidence type="ECO:0000256" key="1">
    <source>
        <dbReference type="ARBA" id="ARBA00007494"/>
    </source>
</evidence>
<dbReference type="RefSeq" id="WP_249329303.1">
    <property type="nucleotide sequence ID" value="NZ_CP060635.1"/>
</dbReference>
<dbReference type="GO" id="GO:0003723">
    <property type="term" value="F:RNA binding"/>
    <property type="evidence" value="ECO:0007669"/>
    <property type="project" value="UniProtKB-UniRule"/>
</dbReference>
<dbReference type="CDD" id="cd02440">
    <property type="entry name" value="AdoMet_MTases"/>
    <property type="match status" value="1"/>
</dbReference>
<dbReference type="AlphaFoldDB" id="A0A7G9GFQ1"/>
<accession>A0A7G9GFQ1</accession>
<dbReference type="InterPro" id="IPR018314">
    <property type="entry name" value="RsmB/NOL1/NOP2-like_CS"/>
</dbReference>
<dbReference type="InterPro" id="IPR031341">
    <property type="entry name" value="Methyltr_RsmF_N"/>
</dbReference>
<dbReference type="PANTHER" id="PTHR22807:SF30">
    <property type="entry name" value="28S RRNA (CYTOSINE(4447)-C(5))-METHYLTRANSFERASE-RELATED"/>
    <property type="match status" value="1"/>
</dbReference>
<sequence>MKLPERYCEAMKELLGDEYSEYLESFQKPAAHGLRVNSMKLRSSDFCRISGCSLEQIPWIENGFYYEDACAPARHPHYYAGLYYLQEPSAMTPASRLPVVPGDRVLDLCAAPGGKATELGARLAGEGFLLANDISVSRAKALVKNLELAGIPNLFVTGERPERLAEAYPGYFDKILIDAPCSGEGMFRRDSRMAVHWETAPPGSYLEIQRSLAEHGFQMLRPGGMMLYSTCTFSREEDEECILQLLDRHPELETVPVRPYEGFVPGFCGLSDAVRIFPHKMKGEGHFLVLLRKREDGAAPAAREEAEEPIISGGQLPEGIRDFLAHIRKDFSEGGFLLERDQLYYLTPGMRRKKGLRYLRSGLLMGTWNKNRFEPSQALAMALRKEEFGETVDLLSDDPRTVKYLKGETLEIDSRTASGFPWRLVCTDGYPLGWAKASGAVLKNKYCPGWRWQ</sequence>
<keyword evidence="5 7" id="KW-0949">S-adenosyl-L-methionine</keyword>
<dbReference type="PRINTS" id="PR02008">
    <property type="entry name" value="RCMTFAMILY"/>
</dbReference>